<dbReference type="PANTHER" id="PTHR43588">
    <property type="entry name" value="COBALT-PRECORRIN-8 METHYLMUTASE"/>
    <property type="match status" value="1"/>
</dbReference>
<dbReference type="EMBL" id="QVLX01000002">
    <property type="protein sequence ID" value="RGE88888.1"/>
    <property type="molecule type" value="Genomic_DNA"/>
</dbReference>
<dbReference type="GO" id="GO:0016993">
    <property type="term" value="F:precorrin-8X methylmutase activity"/>
    <property type="evidence" value="ECO:0007669"/>
    <property type="project" value="UniProtKB-EC"/>
</dbReference>
<comment type="caution">
    <text evidence="6">The sequence shown here is derived from an EMBL/GenBank/DDBJ whole genome shotgun (WGS) entry which is preliminary data.</text>
</comment>
<proteinExistence type="inferred from homology"/>
<sequence>MSMELEQVLPGEIERRSFEIITEELKGRRFDVGQEDIIKRVIHTTADFEYADTMTFSPDAVKCALEALRDGGNTVIVTDTNMTKAGIHRTSLEKLGVEVHCYMADPDVAKTAKEQGLTRAYASMEKAARMAKETGKQVIFSVGNAPTALIAIETLMQKGEIYPALVIGVPVGFVNVVEAKERIMAAKVPYIVAKGRKGGSTVAAAILNALLYKIDNER</sequence>
<keyword evidence="3" id="KW-0169">Cobalamin biosynthesis</keyword>
<dbReference type="GeneID" id="97193808"/>
<protein>
    <submittedName>
        <fullName evidence="6">Precorrin-8X methylmutase</fullName>
        <ecNumber evidence="6">5.4.99.61</ecNumber>
    </submittedName>
</protein>
<accession>A0A3E3K492</accession>
<dbReference type="PANTHER" id="PTHR43588:SF1">
    <property type="entry name" value="COBALT-PRECORRIN-8 METHYLMUTASE"/>
    <property type="match status" value="1"/>
</dbReference>
<evidence type="ECO:0000256" key="3">
    <source>
        <dbReference type="ARBA" id="ARBA00022573"/>
    </source>
</evidence>
<name>A0A3E3K492_9FIRM</name>
<evidence type="ECO:0000256" key="1">
    <source>
        <dbReference type="ARBA" id="ARBA00004953"/>
    </source>
</evidence>
<dbReference type="GO" id="GO:0009236">
    <property type="term" value="P:cobalamin biosynthetic process"/>
    <property type="evidence" value="ECO:0007669"/>
    <property type="project" value="UniProtKB-UniPathway"/>
</dbReference>
<evidence type="ECO:0000259" key="5">
    <source>
        <dbReference type="Pfam" id="PF02570"/>
    </source>
</evidence>
<dbReference type="InterPro" id="IPR036588">
    <property type="entry name" value="CobH/CbiC_sf"/>
</dbReference>
<reference evidence="6 7" key="1">
    <citation type="submission" date="2018-08" db="EMBL/GenBank/DDBJ databases">
        <title>A genome reference for cultivated species of the human gut microbiota.</title>
        <authorList>
            <person name="Zou Y."/>
            <person name="Xue W."/>
            <person name="Luo G."/>
        </authorList>
    </citation>
    <scope>NUCLEOTIDE SEQUENCE [LARGE SCALE GENOMIC DNA]</scope>
    <source>
        <strain evidence="6 7">AF37-2AT</strain>
    </source>
</reference>
<dbReference type="UniPathway" id="UPA00148"/>
<dbReference type="SUPFAM" id="SSF63965">
    <property type="entry name" value="Precorrin-8X methylmutase CbiC/CobH"/>
    <property type="match status" value="1"/>
</dbReference>
<keyword evidence="7" id="KW-1185">Reference proteome</keyword>
<evidence type="ECO:0000256" key="2">
    <source>
        <dbReference type="ARBA" id="ARBA00009774"/>
    </source>
</evidence>
<dbReference type="Pfam" id="PF02570">
    <property type="entry name" value="CbiC"/>
    <property type="match status" value="1"/>
</dbReference>
<dbReference type="OrthoDB" id="9780708at2"/>
<dbReference type="InterPro" id="IPR003722">
    <property type="entry name" value="Cbl_synth_CobH/CbiC"/>
</dbReference>
<evidence type="ECO:0000256" key="4">
    <source>
        <dbReference type="ARBA" id="ARBA00023235"/>
    </source>
</evidence>
<organism evidence="6 7">
    <name type="scientific">Sellimonas intestinalis</name>
    <dbReference type="NCBI Taxonomy" id="1653434"/>
    <lineage>
        <taxon>Bacteria</taxon>
        <taxon>Bacillati</taxon>
        <taxon>Bacillota</taxon>
        <taxon>Clostridia</taxon>
        <taxon>Lachnospirales</taxon>
        <taxon>Lachnospiraceae</taxon>
        <taxon>Sellimonas</taxon>
    </lineage>
</organism>
<dbReference type="RefSeq" id="WP_024733550.1">
    <property type="nucleotide sequence ID" value="NZ_BAABYU010000002.1"/>
</dbReference>
<dbReference type="EC" id="5.4.99.61" evidence="6"/>
<comment type="similarity">
    <text evidence="2">Belongs to the CobH/CbiC family.</text>
</comment>
<comment type="pathway">
    <text evidence="1">Cofactor biosynthesis; adenosylcobalamin biosynthesis.</text>
</comment>
<dbReference type="AlphaFoldDB" id="A0A3E3K492"/>
<evidence type="ECO:0000313" key="7">
    <source>
        <dbReference type="Proteomes" id="UP000261080"/>
    </source>
</evidence>
<dbReference type="Proteomes" id="UP000261080">
    <property type="component" value="Unassembled WGS sequence"/>
</dbReference>
<gene>
    <name evidence="6" type="primary">cbiC</name>
    <name evidence="6" type="ORF">DW016_05125</name>
</gene>
<evidence type="ECO:0000313" key="6">
    <source>
        <dbReference type="EMBL" id="RGE88888.1"/>
    </source>
</evidence>
<feature type="domain" description="Cobalamin biosynthesis precorrin-8X methylmutase CobH/CbiC" evidence="5">
    <location>
        <begin position="12"/>
        <end position="212"/>
    </location>
</feature>
<dbReference type="Gene3D" id="3.40.50.10230">
    <property type="entry name" value="Cobalamin biosynthesis CobH/CbiC, precorrin-8X methylmutase"/>
    <property type="match status" value="1"/>
</dbReference>
<keyword evidence="4 6" id="KW-0413">Isomerase</keyword>